<feature type="transmembrane region" description="Helical" evidence="1">
    <location>
        <begin position="142"/>
        <end position="160"/>
    </location>
</feature>
<dbReference type="EMBL" id="QNRT01000002">
    <property type="protein sequence ID" value="RBP51071.1"/>
    <property type="molecule type" value="Genomic_DNA"/>
</dbReference>
<keyword evidence="3" id="KW-1185">Reference proteome</keyword>
<feature type="transmembrane region" description="Helical" evidence="1">
    <location>
        <begin position="91"/>
        <end position="112"/>
    </location>
</feature>
<gene>
    <name evidence="2" type="ORF">DFR28_102490</name>
</gene>
<feature type="transmembrane region" description="Helical" evidence="1">
    <location>
        <begin position="12"/>
        <end position="39"/>
    </location>
</feature>
<organism evidence="2 3">
    <name type="scientific">Arenicella xantha</name>
    <dbReference type="NCBI Taxonomy" id="644221"/>
    <lineage>
        <taxon>Bacteria</taxon>
        <taxon>Pseudomonadati</taxon>
        <taxon>Pseudomonadota</taxon>
        <taxon>Gammaproteobacteria</taxon>
        <taxon>Arenicellales</taxon>
        <taxon>Arenicellaceae</taxon>
        <taxon>Arenicella</taxon>
    </lineage>
</organism>
<dbReference type="OrthoDB" id="6399972at2"/>
<evidence type="ECO:0000313" key="2">
    <source>
        <dbReference type="EMBL" id="RBP51071.1"/>
    </source>
</evidence>
<reference evidence="2 3" key="1">
    <citation type="submission" date="2018-06" db="EMBL/GenBank/DDBJ databases">
        <title>Genomic Encyclopedia of Type Strains, Phase IV (KMG-IV): sequencing the most valuable type-strain genomes for metagenomic binning, comparative biology and taxonomic classification.</title>
        <authorList>
            <person name="Goeker M."/>
        </authorList>
    </citation>
    <scope>NUCLEOTIDE SEQUENCE [LARGE SCALE GENOMIC DNA]</scope>
    <source>
        <strain evidence="2 3">DSM 24032</strain>
    </source>
</reference>
<feature type="transmembrane region" description="Helical" evidence="1">
    <location>
        <begin position="60"/>
        <end position="85"/>
    </location>
</feature>
<evidence type="ECO:0000313" key="3">
    <source>
        <dbReference type="Proteomes" id="UP000253083"/>
    </source>
</evidence>
<dbReference type="Proteomes" id="UP000253083">
    <property type="component" value="Unassembled WGS sequence"/>
</dbReference>
<proteinExistence type="predicted"/>
<sequence>MYYWHMNSITTFFSIVSLASATASGILAGALLTEANVLVPYWRKMKPKEFLGLHHQMGPSLFRFFAPLTIAGTMLPLITLIGAYIVGSQALYWWAISAALGLLMLGIYFAYFKSANKRFETSSISEDELPAELSRWAYWHNLRCVLAVASLIAALLAIRIQ</sequence>
<keyword evidence="1" id="KW-1133">Transmembrane helix</keyword>
<protein>
    <submittedName>
        <fullName evidence="2">Uncharacterized protein DUF1772</fullName>
    </submittedName>
</protein>
<keyword evidence="1" id="KW-0472">Membrane</keyword>
<dbReference type="InParanoid" id="A0A395JK61"/>
<evidence type="ECO:0000256" key="1">
    <source>
        <dbReference type="SAM" id="Phobius"/>
    </source>
</evidence>
<dbReference type="AlphaFoldDB" id="A0A395JK61"/>
<comment type="caution">
    <text evidence="2">The sequence shown here is derived from an EMBL/GenBank/DDBJ whole genome shotgun (WGS) entry which is preliminary data.</text>
</comment>
<name>A0A395JK61_9GAMM</name>
<accession>A0A395JK61</accession>
<keyword evidence="1" id="KW-0812">Transmembrane</keyword>